<dbReference type="AlphaFoldDB" id="A0A0V0HC36"/>
<feature type="domain" description="DUF4283" evidence="2">
    <location>
        <begin position="56"/>
        <end position="133"/>
    </location>
</feature>
<accession>A0A0V0HC36</accession>
<name>A0A0V0HC36_SOLCH</name>
<evidence type="ECO:0000259" key="2">
    <source>
        <dbReference type="Pfam" id="PF14111"/>
    </source>
</evidence>
<sequence length="193" mass="22042">MAGVQVSITEQRGLTSMGLRGNDSYKEIIQRNKWNAGEQSLTLAAFSEGEKGPLCRCLVGRFQGCVEIPTRSEVRSWAEKAWIGIHNLKIYDMNGTQFLFEFQSRRDAEHILMGEWGRKNHLLLLEWWTPTVGAFLETNFEWFWVRIIGLSLQLWNDKVMKQIGDLCGDGWNRGRNSTEKPSTMGLNSSVGIE</sequence>
<dbReference type="Pfam" id="PF14111">
    <property type="entry name" value="DUF4283"/>
    <property type="match status" value="1"/>
</dbReference>
<dbReference type="InterPro" id="IPR025558">
    <property type="entry name" value="DUF4283"/>
</dbReference>
<protein>
    <submittedName>
        <fullName evidence="3">Putative ovule protein</fullName>
    </submittedName>
</protein>
<evidence type="ECO:0000313" key="3">
    <source>
        <dbReference type="EMBL" id="JAP17019.1"/>
    </source>
</evidence>
<reference evidence="3" key="1">
    <citation type="submission" date="2015-12" db="EMBL/GenBank/DDBJ databases">
        <title>Gene expression during late stages of embryo sac development: a critical building block for successful pollen-pistil interactions.</title>
        <authorList>
            <person name="Liu Y."/>
            <person name="Joly V."/>
            <person name="Sabar M."/>
            <person name="Matton D.P."/>
        </authorList>
    </citation>
    <scope>NUCLEOTIDE SEQUENCE</scope>
</reference>
<feature type="compositionally biased region" description="Polar residues" evidence="1">
    <location>
        <begin position="179"/>
        <end position="193"/>
    </location>
</feature>
<evidence type="ECO:0000256" key="1">
    <source>
        <dbReference type="SAM" id="MobiDB-lite"/>
    </source>
</evidence>
<dbReference type="EMBL" id="GEDG01023061">
    <property type="protein sequence ID" value="JAP17019.1"/>
    <property type="molecule type" value="Transcribed_RNA"/>
</dbReference>
<feature type="region of interest" description="Disordered" evidence="1">
    <location>
        <begin position="174"/>
        <end position="193"/>
    </location>
</feature>
<dbReference type="PANTHER" id="PTHR34427:SF10">
    <property type="entry name" value="DUF4283 DOMAIN-CONTAINING PROTEIN"/>
    <property type="match status" value="1"/>
</dbReference>
<dbReference type="PANTHER" id="PTHR34427">
    <property type="entry name" value="DUF4283 DOMAIN PROTEIN"/>
    <property type="match status" value="1"/>
</dbReference>
<organism evidence="3">
    <name type="scientific">Solanum chacoense</name>
    <name type="common">Chaco potato</name>
    <dbReference type="NCBI Taxonomy" id="4108"/>
    <lineage>
        <taxon>Eukaryota</taxon>
        <taxon>Viridiplantae</taxon>
        <taxon>Streptophyta</taxon>
        <taxon>Embryophyta</taxon>
        <taxon>Tracheophyta</taxon>
        <taxon>Spermatophyta</taxon>
        <taxon>Magnoliopsida</taxon>
        <taxon>eudicotyledons</taxon>
        <taxon>Gunneridae</taxon>
        <taxon>Pentapetalae</taxon>
        <taxon>asterids</taxon>
        <taxon>lamiids</taxon>
        <taxon>Solanales</taxon>
        <taxon>Solanaceae</taxon>
        <taxon>Solanoideae</taxon>
        <taxon>Solaneae</taxon>
        <taxon>Solanum</taxon>
    </lineage>
</organism>
<proteinExistence type="predicted"/>